<evidence type="ECO:0000256" key="5">
    <source>
        <dbReference type="ARBA" id="ARBA00022832"/>
    </source>
</evidence>
<evidence type="ECO:0000256" key="2">
    <source>
        <dbReference type="ARBA" id="ARBA00008749"/>
    </source>
</evidence>
<dbReference type="AlphaFoldDB" id="A0A833H5E3"/>
<evidence type="ECO:0000256" key="10">
    <source>
        <dbReference type="ARBA" id="ARBA00023136"/>
    </source>
</evidence>
<evidence type="ECO:0000256" key="9">
    <source>
        <dbReference type="ARBA" id="ARBA00023098"/>
    </source>
</evidence>
<dbReference type="Pfam" id="PF00487">
    <property type="entry name" value="FA_desaturase"/>
    <property type="match status" value="1"/>
</dbReference>
<protein>
    <submittedName>
        <fullName evidence="14">Acyl-CoA desaturase</fullName>
    </submittedName>
</protein>
<dbReference type="Proteomes" id="UP000460298">
    <property type="component" value="Unassembled WGS sequence"/>
</dbReference>
<sequence>MIAVFTLFTLHWLLSAFSQSFFLHRYAAHRMFSMSPFWERFFFLFTFITQGSSFLNPRGYAILHRLHHNHSDTDRDPHSPHFSTNIFSMMYKTAMIYDDYSRRLVEAPRETTHTAFPEWPLIERLSVSWTVRIGFGALYTLFYIAFVPAGMWYLYLMLPFHWLMGPVHGAIVNWAGHKYGYINHRRTKDQSRNTLPVDFLIVGELYQNNHHAHPDSPNFAYRRFEFDPTFQVMRLFAALGIIRFLRNAKTSRGKKQLVRHDERVAA</sequence>
<name>A0A833H5E3_9LEPT</name>
<reference evidence="14 15" key="1">
    <citation type="submission" date="2019-10" db="EMBL/GenBank/DDBJ databases">
        <title>Extracellular Electron Transfer in a Candidatus Methanoperedens spp. Enrichment Culture.</title>
        <authorList>
            <person name="Berger S."/>
            <person name="Rangel Shaw D."/>
            <person name="Berben T."/>
            <person name="In 'T Zandt M."/>
            <person name="Frank J."/>
            <person name="Reimann J."/>
            <person name="Jetten M.S.M."/>
            <person name="Welte C.U."/>
        </authorList>
    </citation>
    <scope>NUCLEOTIDE SEQUENCE [LARGE SCALE GENOMIC DNA]</scope>
    <source>
        <strain evidence="14">SB12</strain>
    </source>
</reference>
<evidence type="ECO:0000256" key="3">
    <source>
        <dbReference type="ARBA" id="ARBA00022516"/>
    </source>
</evidence>
<evidence type="ECO:0000259" key="13">
    <source>
        <dbReference type="Pfam" id="PF00487"/>
    </source>
</evidence>
<keyword evidence="9" id="KW-0443">Lipid metabolism</keyword>
<evidence type="ECO:0000256" key="8">
    <source>
        <dbReference type="ARBA" id="ARBA00023004"/>
    </source>
</evidence>
<dbReference type="GO" id="GO:0016020">
    <property type="term" value="C:membrane"/>
    <property type="evidence" value="ECO:0007669"/>
    <property type="project" value="UniProtKB-SubCell"/>
</dbReference>
<dbReference type="GO" id="GO:0006633">
    <property type="term" value="P:fatty acid biosynthetic process"/>
    <property type="evidence" value="ECO:0007669"/>
    <property type="project" value="UniProtKB-KW"/>
</dbReference>
<dbReference type="CDD" id="cd03505">
    <property type="entry name" value="Delta9-FADS-like"/>
    <property type="match status" value="1"/>
</dbReference>
<evidence type="ECO:0000256" key="7">
    <source>
        <dbReference type="ARBA" id="ARBA00023002"/>
    </source>
</evidence>
<dbReference type="PANTHER" id="PTHR11351">
    <property type="entry name" value="ACYL-COA DESATURASE"/>
    <property type="match status" value="1"/>
</dbReference>
<dbReference type="PANTHER" id="PTHR11351:SF31">
    <property type="entry name" value="DESATURASE 1, ISOFORM A-RELATED"/>
    <property type="match status" value="1"/>
</dbReference>
<evidence type="ECO:0000256" key="4">
    <source>
        <dbReference type="ARBA" id="ARBA00022692"/>
    </source>
</evidence>
<organism evidence="14 15">
    <name type="scientific">Leptonema illini</name>
    <dbReference type="NCBI Taxonomy" id="183"/>
    <lineage>
        <taxon>Bacteria</taxon>
        <taxon>Pseudomonadati</taxon>
        <taxon>Spirochaetota</taxon>
        <taxon>Spirochaetia</taxon>
        <taxon>Leptospirales</taxon>
        <taxon>Leptospiraceae</taxon>
        <taxon>Leptonema</taxon>
    </lineage>
</organism>
<comment type="similarity">
    <text evidence="2">Belongs to the fatty acid desaturase type 2 family.</text>
</comment>
<keyword evidence="5" id="KW-0276">Fatty acid metabolism</keyword>
<dbReference type="EMBL" id="WBUI01000001">
    <property type="protein sequence ID" value="KAB2935533.1"/>
    <property type="molecule type" value="Genomic_DNA"/>
</dbReference>
<keyword evidence="10 12" id="KW-0472">Membrane</keyword>
<comment type="caution">
    <text evidence="14">The sequence shown here is derived from an EMBL/GenBank/DDBJ whole genome shotgun (WGS) entry which is preliminary data.</text>
</comment>
<dbReference type="InterPro" id="IPR005804">
    <property type="entry name" value="FA_desaturase_dom"/>
</dbReference>
<proteinExistence type="inferred from homology"/>
<keyword evidence="4 12" id="KW-0812">Transmembrane</keyword>
<keyword evidence="7" id="KW-0560">Oxidoreductase</keyword>
<comment type="subcellular location">
    <subcellularLocation>
        <location evidence="1">Membrane</location>
        <topology evidence="1">Multi-pass membrane protein</topology>
    </subcellularLocation>
</comment>
<dbReference type="GO" id="GO:0016717">
    <property type="term" value="F:oxidoreductase activity, acting on paired donors, with oxidation of a pair of donors resulting in the reduction of molecular oxygen to two molecules of water"/>
    <property type="evidence" value="ECO:0007669"/>
    <property type="project" value="InterPro"/>
</dbReference>
<keyword evidence="11" id="KW-0275">Fatty acid biosynthesis</keyword>
<keyword evidence="8" id="KW-0408">Iron</keyword>
<gene>
    <name evidence="14" type="ORF">F9K24_02040</name>
</gene>
<keyword evidence="3" id="KW-0444">Lipid biosynthesis</keyword>
<evidence type="ECO:0000256" key="11">
    <source>
        <dbReference type="ARBA" id="ARBA00023160"/>
    </source>
</evidence>
<accession>A0A833H5E3</accession>
<evidence type="ECO:0000256" key="12">
    <source>
        <dbReference type="SAM" id="Phobius"/>
    </source>
</evidence>
<evidence type="ECO:0000256" key="6">
    <source>
        <dbReference type="ARBA" id="ARBA00022989"/>
    </source>
</evidence>
<feature type="transmembrane region" description="Helical" evidence="12">
    <location>
        <begin position="133"/>
        <end position="155"/>
    </location>
</feature>
<dbReference type="InterPro" id="IPR015876">
    <property type="entry name" value="Acyl-CoA_DS"/>
</dbReference>
<evidence type="ECO:0000256" key="1">
    <source>
        <dbReference type="ARBA" id="ARBA00004141"/>
    </source>
</evidence>
<evidence type="ECO:0000313" key="15">
    <source>
        <dbReference type="Proteomes" id="UP000460298"/>
    </source>
</evidence>
<feature type="domain" description="Fatty acid desaturase" evidence="13">
    <location>
        <begin position="10"/>
        <end position="223"/>
    </location>
</feature>
<evidence type="ECO:0000313" key="14">
    <source>
        <dbReference type="EMBL" id="KAB2935533.1"/>
    </source>
</evidence>
<keyword evidence="6 12" id="KW-1133">Transmembrane helix</keyword>